<dbReference type="SUPFAM" id="SSF50465">
    <property type="entry name" value="EF-Tu/eEF-1alpha/eIF2-gamma C-terminal domain"/>
    <property type="match status" value="1"/>
</dbReference>
<dbReference type="Proteomes" id="UP000763484">
    <property type="component" value="Unassembled WGS sequence"/>
</dbReference>
<keyword evidence="3" id="KW-0648">Protein biosynthesis</keyword>
<protein>
    <recommendedName>
        <fullName evidence="5">Initiation factor eIF2 gamma C-terminal domain-containing protein</fullName>
    </recommendedName>
</protein>
<dbReference type="GO" id="GO:0005525">
    <property type="term" value="F:GTP binding"/>
    <property type="evidence" value="ECO:0007669"/>
    <property type="project" value="UniProtKB-KW"/>
</dbReference>
<dbReference type="GO" id="GO:0001731">
    <property type="term" value="P:formation of translation preinitiation complex"/>
    <property type="evidence" value="ECO:0007669"/>
    <property type="project" value="TreeGrafter"/>
</dbReference>
<evidence type="ECO:0000313" key="6">
    <source>
        <dbReference type="EMBL" id="MBE5727811.1"/>
    </source>
</evidence>
<dbReference type="GO" id="GO:0000049">
    <property type="term" value="F:tRNA binding"/>
    <property type="evidence" value="ECO:0007669"/>
    <property type="project" value="TreeGrafter"/>
</dbReference>
<comment type="caution">
    <text evidence="6">The sequence shown here is derived from an EMBL/GenBank/DDBJ whole genome shotgun (WGS) entry which is preliminary data.</text>
</comment>
<reference evidence="6 7" key="1">
    <citation type="submission" date="2020-09" db="EMBL/GenBank/DDBJ databases">
        <title>Genomic characterization of a novel Parvarchaeota family in acid mine drainage sediments.</title>
        <authorList>
            <person name="Luo Z.-H."/>
        </authorList>
    </citation>
    <scope>NUCLEOTIDE SEQUENCE [LARGE SCALE GENOMIC DNA]</scope>
    <source>
        <strain evidence="6">TL1-5_bins.178</strain>
    </source>
</reference>
<dbReference type="Pfam" id="PF09173">
    <property type="entry name" value="eIF2_C"/>
    <property type="match status" value="1"/>
</dbReference>
<evidence type="ECO:0000313" key="7">
    <source>
        <dbReference type="Proteomes" id="UP000763484"/>
    </source>
</evidence>
<organism evidence="6 7">
    <name type="scientific">Candidatus Acidifodinimicrobium mancum</name>
    <dbReference type="NCBI Taxonomy" id="2898728"/>
    <lineage>
        <taxon>Archaea</taxon>
        <taxon>Candidatus Parvarchaeota</taxon>
        <taxon>Candidatus Acidifodinimicrobiaceae</taxon>
        <taxon>Candidatus Acidifodinimicrobium</taxon>
    </lineage>
</organism>
<dbReference type="GO" id="GO:0003743">
    <property type="term" value="F:translation initiation factor activity"/>
    <property type="evidence" value="ECO:0007669"/>
    <property type="project" value="UniProtKB-KW"/>
</dbReference>
<dbReference type="GO" id="GO:0005829">
    <property type="term" value="C:cytosol"/>
    <property type="evidence" value="ECO:0007669"/>
    <property type="project" value="TreeGrafter"/>
</dbReference>
<dbReference type="AlphaFoldDB" id="A0A8T3UQD8"/>
<dbReference type="EMBL" id="JADFAQ010000003">
    <property type="protein sequence ID" value="MBE5727811.1"/>
    <property type="molecule type" value="Genomic_DNA"/>
</dbReference>
<evidence type="ECO:0000259" key="5">
    <source>
        <dbReference type="Pfam" id="PF09173"/>
    </source>
</evidence>
<name>A0A8T3UQD8_9ARCH</name>
<dbReference type="SUPFAM" id="SSF50447">
    <property type="entry name" value="Translation proteins"/>
    <property type="match status" value="1"/>
</dbReference>
<gene>
    <name evidence="6" type="ORF">IHE50_00110</name>
</gene>
<evidence type="ECO:0000256" key="1">
    <source>
        <dbReference type="ARBA" id="ARBA00022540"/>
    </source>
</evidence>
<dbReference type="Gene3D" id="2.40.30.10">
    <property type="entry name" value="Translation factors"/>
    <property type="match status" value="2"/>
</dbReference>
<dbReference type="InterPro" id="IPR009001">
    <property type="entry name" value="Transl_elong_EF1A/Init_IF2_C"/>
</dbReference>
<dbReference type="PANTHER" id="PTHR42854">
    <property type="entry name" value="EUKARYOTIC TRANSLATION INITIATION FACTOR 2 SUBUNIT 3 FAMILY MEMBER"/>
    <property type="match status" value="1"/>
</dbReference>
<dbReference type="InterPro" id="IPR050543">
    <property type="entry name" value="eIF2G"/>
</dbReference>
<feature type="non-terminal residue" evidence="6">
    <location>
        <position position="1"/>
    </location>
</feature>
<sequence>FSNVSIIPTFANQNINIGEVVQEIGKFEVSDRKNNEKLKMQIIRSFDVNNPGTDIKDLKGGVLGGGLNAGKLSVGDHIVLTPNITPGGKFKSIKSTAVYIQSEFGEEKSVGRGLSIGVLTNLDPSLARRDALVGSVITSEDNLPRVESKLKMSYEPIKEKTVFDKPIQKGEALLLNVLSSRAVGTAQDISKGELYVNLGEVSIPFFSGDRVIVSRKVKNTWTLAGSGTLL</sequence>
<dbReference type="InterPro" id="IPR009000">
    <property type="entry name" value="Transl_B-barrel_sf"/>
</dbReference>
<dbReference type="InterPro" id="IPR015256">
    <property type="entry name" value="eIF2g_C"/>
</dbReference>
<keyword evidence="2" id="KW-0547">Nucleotide-binding</keyword>
<evidence type="ECO:0000256" key="4">
    <source>
        <dbReference type="ARBA" id="ARBA00023134"/>
    </source>
</evidence>
<keyword evidence="1" id="KW-0396">Initiation factor</keyword>
<evidence type="ECO:0000256" key="2">
    <source>
        <dbReference type="ARBA" id="ARBA00022741"/>
    </source>
</evidence>
<accession>A0A8T3UQD8</accession>
<dbReference type="PANTHER" id="PTHR42854:SF3">
    <property type="entry name" value="EUKARYOTIC TRANSLATION INITIATION FACTOR 2 SUBUNIT 3-RELATED"/>
    <property type="match status" value="1"/>
</dbReference>
<proteinExistence type="predicted"/>
<keyword evidence="4" id="KW-0342">GTP-binding</keyword>
<evidence type="ECO:0000256" key="3">
    <source>
        <dbReference type="ARBA" id="ARBA00022917"/>
    </source>
</evidence>
<feature type="domain" description="Initiation factor eIF2 gamma C-terminal" evidence="5">
    <location>
        <begin position="164"/>
        <end position="228"/>
    </location>
</feature>